<organism evidence="2 3">
    <name type="scientific">Serratia inhibens</name>
    <dbReference type="NCBI Taxonomy" id="2338073"/>
    <lineage>
        <taxon>Bacteria</taxon>
        <taxon>Pseudomonadati</taxon>
        <taxon>Pseudomonadota</taxon>
        <taxon>Gammaproteobacteria</taxon>
        <taxon>Enterobacterales</taxon>
        <taxon>Yersiniaceae</taxon>
        <taxon>Serratia</taxon>
    </lineage>
</organism>
<gene>
    <name evidence="2" type="ORF">D4100_04605</name>
</gene>
<proteinExistence type="predicted"/>
<keyword evidence="1" id="KW-0732">Signal</keyword>
<reference evidence="2 3" key="1">
    <citation type="submission" date="2018-09" db="EMBL/GenBank/DDBJ databases">
        <title>Draft genome of a novel serratia sp. strain with antifungal activity.</title>
        <authorList>
            <person name="Dichmann S.I."/>
            <person name="Park B.P."/>
            <person name="Pathiraja D."/>
            <person name="Choi I.-G."/>
            <person name="Stougaard P."/>
            <person name="Hennessy R.C."/>
        </authorList>
    </citation>
    <scope>NUCLEOTIDE SEQUENCE [LARGE SCALE GENOMIC DNA]</scope>
    <source>
        <strain evidence="2 3">S40</strain>
    </source>
</reference>
<feature type="signal peptide" evidence="1">
    <location>
        <begin position="1"/>
        <end position="23"/>
    </location>
</feature>
<dbReference type="Proteomes" id="UP000284338">
    <property type="component" value="Unassembled WGS sequence"/>
</dbReference>
<name>A0AA93BXH8_9GAMM</name>
<evidence type="ECO:0008006" key="4">
    <source>
        <dbReference type="Google" id="ProtNLM"/>
    </source>
</evidence>
<evidence type="ECO:0000256" key="1">
    <source>
        <dbReference type="SAM" id="SignalP"/>
    </source>
</evidence>
<comment type="caution">
    <text evidence="2">The sequence shown here is derived from an EMBL/GenBank/DDBJ whole genome shotgun (WGS) entry which is preliminary data.</text>
</comment>
<dbReference type="AlphaFoldDB" id="A0AA93BXH8"/>
<dbReference type="RefSeq" id="WP_119803289.1">
    <property type="nucleotide sequence ID" value="NZ_QYYG01000001.1"/>
</dbReference>
<protein>
    <recommendedName>
        <fullName evidence="4">Lipoprotein</fullName>
    </recommendedName>
</protein>
<feature type="chain" id="PRO_5041688310" description="Lipoprotein" evidence="1">
    <location>
        <begin position="24"/>
        <end position="142"/>
    </location>
</feature>
<accession>A0AA93BXH8</accession>
<sequence>MLLKWTSVVAAVFALLASGCCHSFVDRHAQPATSCANDGADDYRQRFNGLLQHLWYVEQIRSEQARLADLRAQRKALEAATEFPPVSPVAYPHRHQELQCGLASVVNRCLVVRRLPIPVMGAHRLYVGTFCRVWINWRQMGC</sequence>
<evidence type="ECO:0000313" key="2">
    <source>
        <dbReference type="EMBL" id="RJF58053.1"/>
    </source>
</evidence>
<keyword evidence="3" id="KW-1185">Reference proteome</keyword>
<dbReference type="EMBL" id="QYYG01000001">
    <property type="protein sequence ID" value="RJF58053.1"/>
    <property type="molecule type" value="Genomic_DNA"/>
</dbReference>
<dbReference type="PROSITE" id="PS51257">
    <property type="entry name" value="PROKAR_LIPOPROTEIN"/>
    <property type="match status" value="1"/>
</dbReference>
<evidence type="ECO:0000313" key="3">
    <source>
        <dbReference type="Proteomes" id="UP000284338"/>
    </source>
</evidence>